<name>A0AAE1UCX2_9EUCA</name>
<gene>
    <name evidence="3" type="ORF">Pmani_010235</name>
</gene>
<accession>A0AAE1UCX2</accession>
<dbReference type="AlphaFoldDB" id="A0AAE1UCX2"/>
<feature type="compositionally biased region" description="Basic residues" evidence="1">
    <location>
        <begin position="31"/>
        <end position="40"/>
    </location>
</feature>
<sequence>MPKFNGSKIRLDNPSASDTNEDEIAAPARPEKRRIKRKGRKTDLFIQREKAGKIGAFKWRQKVWSSTPCKKTRPTDLPGPSTQVGPPPATDLPGPSTQVGPPPATDLPGPSTQVGPPPATDLPGPSTQVGPPPVTPPHRRICRSSTDPLHMPSDESDVDEPAAIDPDQPVVRRRRRERTVPPLVNFRTATVFSKSKYKWNCRPQSTSQKTPSRNILHIHPGPTDEARVADTPDKAFRLLFSDNILDEIVTWTNVRIEIEAAMYSKRSAAHNPVERQELLSYLGILLFSRCQRDNHLSVEEMWSVELGPPLYRSAMGQLRFEFLNRCLRFDDPATREMID</sequence>
<comment type="caution">
    <text evidence="3">The sequence shown here is derived from an EMBL/GenBank/DDBJ whole genome shotgun (WGS) entry which is preliminary data.</text>
</comment>
<dbReference type="Pfam" id="PF13843">
    <property type="entry name" value="DDE_Tnp_1_7"/>
    <property type="match status" value="1"/>
</dbReference>
<feature type="domain" description="PiggyBac transposable element-derived protein" evidence="2">
    <location>
        <begin position="231"/>
        <end position="335"/>
    </location>
</feature>
<keyword evidence="4" id="KW-1185">Reference proteome</keyword>
<feature type="compositionally biased region" description="Polar residues" evidence="1">
    <location>
        <begin position="202"/>
        <end position="213"/>
    </location>
</feature>
<protein>
    <recommendedName>
        <fullName evidence="2">PiggyBac transposable element-derived protein domain-containing protein</fullName>
    </recommendedName>
</protein>
<dbReference type="InterPro" id="IPR029526">
    <property type="entry name" value="PGBD"/>
</dbReference>
<evidence type="ECO:0000313" key="3">
    <source>
        <dbReference type="EMBL" id="KAK4318812.1"/>
    </source>
</evidence>
<proteinExistence type="predicted"/>
<feature type="region of interest" description="Disordered" evidence="1">
    <location>
        <begin position="201"/>
        <end position="225"/>
    </location>
</feature>
<feature type="compositionally biased region" description="Basic and acidic residues" evidence="1">
    <location>
        <begin position="41"/>
        <end position="52"/>
    </location>
</feature>
<evidence type="ECO:0000259" key="2">
    <source>
        <dbReference type="Pfam" id="PF13843"/>
    </source>
</evidence>
<evidence type="ECO:0000256" key="1">
    <source>
        <dbReference type="SAM" id="MobiDB-lite"/>
    </source>
</evidence>
<organism evidence="3 4">
    <name type="scientific">Petrolisthes manimaculis</name>
    <dbReference type="NCBI Taxonomy" id="1843537"/>
    <lineage>
        <taxon>Eukaryota</taxon>
        <taxon>Metazoa</taxon>
        <taxon>Ecdysozoa</taxon>
        <taxon>Arthropoda</taxon>
        <taxon>Crustacea</taxon>
        <taxon>Multicrustacea</taxon>
        <taxon>Malacostraca</taxon>
        <taxon>Eumalacostraca</taxon>
        <taxon>Eucarida</taxon>
        <taxon>Decapoda</taxon>
        <taxon>Pleocyemata</taxon>
        <taxon>Anomura</taxon>
        <taxon>Galatheoidea</taxon>
        <taxon>Porcellanidae</taxon>
        <taxon>Petrolisthes</taxon>
    </lineage>
</organism>
<feature type="region of interest" description="Disordered" evidence="1">
    <location>
        <begin position="1"/>
        <end position="164"/>
    </location>
</feature>
<dbReference type="EMBL" id="JAWZYT010000798">
    <property type="protein sequence ID" value="KAK4318812.1"/>
    <property type="molecule type" value="Genomic_DNA"/>
</dbReference>
<reference evidence="3" key="1">
    <citation type="submission" date="2023-11" db="EMBL/GenBank/DDBJ databases">
        <title>Genome assemblies of two species of porcelain crab, Petrolisthes cinctipes and Petrolisthes manimaculis (Anomura: Porcellanidae).</title>
        <authorList>
            <person name="Angst P."/>
        </authorList>
    </citation>
    <scope>NUCLEOTIDE SEQUENCE</scope>
    <source>
        <strain evidence="3">PB745_02</strain>
        <tissue evidence="3">Gill</tissue>
    </source>
</reference>
<dbReference type="Proteomes" id="UP001292094">
    <property type="component" value="Unassembled WGS sequence"/>
</dbReference>
<evidence type="ECO:0000313" key="4">
    <source>
        <dbReference type="Proteomes" id="UP001292094"/>
    </source>
</evidence>